<sequence>MFESPKFNSDKEKDLPWFLQEKDILTALYPEISEFMIHRNSLRQFGGDLKNAVKSRTTGKSSAEDIINIPEQLTTITTVGSNRVNLKTRFNTPWKDPVERNPKGNSNNMKYKSEDTIRKIHIC</sequence>
<dbReference type="AlphaFoldDB" id="A0A9Q3D6L2"/>
<evidence type="ECO:0000313" key="1">
    <source>
        <dbReference type="EMBL" id="MBW0494841.1"/>
    </source>
</evidence>
<name>A0A9Q3D6L2_9BASI</name>
<evidence type="ECO:0000313" key="2">
    <source>
        <dbReference type="Proteomes" id="UP000765509"/>
    </source>
</evidence>
<dbReference type="EMBL" id="AVOT02012775">
    <property type="protein sequence ID" value="MBW0494841.1"/>
    <property type="molecule type" value="Genomic_DNA"/>
</dbReference>
<keyword evidence="2" id="KW-1185">Reference proteome</keyword>
<protein>
    <submittedName>
        <fullName evidence="1">Uncharacterized protein</fullName>
    </submittedName>
</protein>
<dbReference type="Proteomes" id="UP000765509">
    <property type="component" value="Unassembled WGS sequence"/>
</dbReference>
<reference evidence="1" key="1">
    <citation type="submission" date="2021-03" db="EMBL/GenBank/DDBJ databases">
        <title>Draft genome sequence of rust myrtle Austropuccinia psidii MF-1, a brazilian biotype.</title>
        <authorList>
            <person name="Quecine M.C."/>
            <person name="Pachon D.M.R."/>
            <person name="Bonatelli M.L."/>
            <person name="Correr F.H."/>
            <person name="Franceschini L.M."/>
            <person name="Leite T.F."/>
            <person name="Margarido G.R.A."/>
            <person name="Almeida C.A."/>
            <person name="Ferrarezi J.A."/>
            <person name="Labate C.A."/>
        </authorList>
    </citation>
    <scope>NUCLEOTIDE SEQUENCE</scope>
    <source>
        <strain evidence="1">MF-1</strain>
    </source>
</reference>
<accession>A0A9Q3D6L2</accession>
<proteinExistence type="predicted"/>
<comment type="caution">
    <text evidence="1">The sequence shown here is derived from an EMBL/GenBank/DDBJ whole genome shotgun (WGS) entry which is preliminary data.</text>
</comment>
<dbReference type="OrthoDB" id="2507294at2759"/>
<gene>
    <name evidence="1" type="ORF">O181_034556</name>
</gene>
<organism evidence="1 2">
    <name type="scientific">Austropuccinia psidii MF-1</name>
    <dbReference type="NCBI Taxonomy" id="1389203"/>
    <lineage>
        <taxon>Eukaryota</taxon>
        <taxon>Fungi</taxon>
        <taxon>Dikarya</taxon>
        <taxon>Basidiomycota</taxon>
        <taxon>Pucciniomycotina</taxon>
        <taxon>Pucciniomycetes</taxon>
        <taxon>Pucciniales</taxon>
        <taxon>Sphaerophragmiaceae</taxon>
        <taxon>Austropuccinia</taxon>
    </lineage>
</organism>